<keyword evidence="1 5" id="KW-0547">Nucleotide-binding</keyword>
<comment type="caution">
    <text evidence="7">The sequence shown here is derived from an EMBL/GenBank/DDBJ whole genome shotgun (WGS) entry which is preliminary data.</text>
</comment>
<dbReference type="RefSeq" id="WP_186981790.1">
    <property type="nucleotide sequence ID" value="NZ_JACOQH010000002.1"/>
</dbReference>
<evidence type="ECO:0000256" key="1">
    <source>
        <dbReference type="ARBA" id="ARBA00022741"/>
    </source>
</evidence>
<dbReference type="Pfam" id="PF13245">
    <property type="entry name" value="AAA_19"/>
    <property type="match status" value="1"/>
</dbReference>
<name>A0ABR7I999_9FIRM</name>
<reference evidence="7 8" key="1">
    <citation type="submission" date="2020-08" db="EMBL/GenBank/DDBJ databases">
        <title>Genome public.</title>
        <authorList>
            <person name="Liu C."/>
            <person name="Sun Q."/>
        </authorList>
    </citation>
    <scope>NUCLEOTIDE SEQUENCE [LARGE SCALE GENOMIC DNA]</scope>
    <source>
        <strain evidence="7 8">BX0805</strain>
    </source>
</reference>
<dbReference type="InterPro" id="IPR014016">
    <property type="entry name" value="UvrD-like_ATP-bd"/>
</dbReference>
<organism evidence="7 8">
    <name type="scientific">Roseburia yibonii</name>
    <dbReference type="NCBI Taxonomy" id="2763063"/>
    <lineage>
        <taxon>Bacteria</taxon>
        <taxon>Bacillati</taxon>
        <taxon>Bacillota</taxon>
        <taxon>Clostridia</taxon>
        <taxon>Lachnospirales</taxon>
        <taxon>Lachnospiraceae</taxon>
        <taxon>Roseburia</taxon>
    </lineage>
</organism>
<proteinExistence type="predicted"/>
<evidence type="ECO:0000256" key="3">
    <source>
        <dbReference type="ARBA" id="ARBA00022806"/>
    </source>
</evidence>
<accession>A0ABR7I999</accession>
<dbReference type="SUPFAM" id="SSF52540">
    <property type="entry name" value="P-loop containing nucleoside triphosphate hydrolases"/>
    <property type="match status" value="1"/>
</dbReference>
<evidence type="ECO:0000256" key="2">
    <source>
        <dbReference type="ARBA" id="ARBA00022801"/>
    </source>
</evidence>
<protein>
    <submittedName>
        <fullName evidence="7">AAA family ATPase</fullName>
    </submittedName>
</protein>
<dbReference type="Proteomes" id="UP000621540">
    <property type="component" value="Unassembled WGS sequence"/>
</dbReference>
<gene>
    <name evidence="7" type="ORF">H8Z76_04685</name>
</gene>
<evidence type="ECO:0000259" key="6">
    <source>
        <dbReference type="PROSITE" id="PS51198"/>
    </source>
</evidence>
<dbReference type="PROSITE" id="PS51198">
    <property type="entry name" value="UVRD_HELICASE_ATP_BIND"/>
    <property type="match status" value="1"/>
</dbReference>
<evidence type="ECO:0000256" key="5">
    <source>
        <dbReference type="PROSITE-ProRule" id="PRU00560"/>
    </source>
</evidence>
<dbReference type="Gene3D" id="3.40.50.300">
    <property type="entry name" value="P-loop containing nucleotide triphosphate hydrolases"/>
    <property type="match status" value="2"/>
</dbReference>
<feature type="binding site" evidence="5">
    <location>
        <begin position="222"/>
        <end position="229"/>
    </location>
    <ligand>
        <name>ATP</name>
        <dbReference type="ChEBI" id="CHEBI:30616"/>
    </ligand>
</feature>
<keyword evidence="4 5" id="KW-0067">ATP-binding</keyword>
<keyword evidence="2 5" id="KW-0378">Hydrolase</keyword>
<evidence type="ECO:0000256" key="4">
    <source>
        <dbReference type="ARBA" id="ARBA00022840"/>
    </source>
</evidence>
<dbReference type="InterPro" id="IPR027417">
    <property type="entry name" value="P-loop_NTPase"/>
</dbReference>
<evidence type="ECO:0000313" key="7">
    <source>
        <dbReference type="EMBL" id="MBC5753334.1"/>
    </source>
</evidence>
<sequence length="619" mass="71843">MQKEEREQELAYFDHTEQKIKEQVKALRTVIEEGNKKIKEQKQFVWDNSADMDEEELLENKNSLEQDVLLLEFYGKNLAALERLEQTPYFGKVGFTYEENGEHLPVYIGVNGFRPKERKLPLVYDWRAPISSLYYAYEKGPAKYQAPEGTFQGVIDEKKQFQIREGKMQYMLDTDLRIDDDVLQRELGENHGSKMKQIAATIQKEQNEIIRNAAEETLVIDGCAGSGKTVIALHRIAWLLYNHRERLNTQNVMILSPNAFFSDYIAEVLPELGEDNCIEKEFDDLLADMLFVEDPYEFKGDQIHAVLDAKNMEAERVRRIRYKSSISYFKCLDAYLKQRPKISMGEERPLHVYLRFLRELEKELPQMAVYQNDRKEICYEDILAVFYIQVRCFGGSFPQIRHLVIDEMQDYNVFQFAVLKRLFACPKTILGDKNQVLLSEKPTFLGYMLSHVFPEAKLLSLTKSYRSTKEITEFCSHIIGDTGIVPFEREGKEPVVKKERSRAAVLSDVQNAVAELDMTKYRTAAVLCRNEVEALFVYDSLKKDLPVTLIKETTTVYCEGILVMPAYFAKGLEFDAVVVCDMGRETENPITRQEFYIACTRALHELFVFHKGSFDAYLK</sequence>
<dbReference type="InterPro" id="IPR000212">
    <property type="entry name" value="DNA_helicase_UvrD/REP"/>
</dbReference>
<evidence type="ECO:0000313" key="8">
    <source>
        <dbReference type="Proteomes" id="UP000621540"/>
    </source>
</evidence>
<keyword evidence="3 5" id="KW-0347">Helicase</keyword>
<dbReference type="PANTHER" id="PTHR11070">
    <property type="entry name" value="UVRD / RECB / PCRA DNA HELICASE FAMILY MEMBER"/>
    <property type="match status" value="1"/>
</dbReference>
<dbReference type="PANTHER" id="PTHR11070:SF17">
    <property type="entry name" value="DNA HELICASE IV"/>
    <property type="match status" value="1"/>
</dbReference>
<feature type="domain" description="UvrD-like helicase ATP-binding" evidence="6">
    <location>
        <begin position="201"/>
        <end position="468"/>
    </location>
</feature>
<dbReference type="EMBL" id="JACOQH010000002">
    <property type="protein sequence ID" value="MBC5753334.1"/>
    <property type="molecule type" value="Genomic_DNA"/>
</dbReference>
<keyword evidence="8" id="KW-1185">Reference proteome</keyword>